<dbReference type="EMBL" id="LAZP02000142">
    <property type="protein sequence ID" value="PFH60223.1"/>
    <property type="molecule type" value="Genomic_DNA"/>
</dbReference>
<evidence type="ECO:0008006" key="4">
    <source>
        <dbReference type="Google" id="ProtNLM"/>
    </source>
</evidence>
<proteinExistence type="predicted"/>
<feature type="chain" id="PRO_5012156929" description="3-carboxymuconate cyclase" evidence="1">
    <location>
        <begin position="17"/>
        <end position="385"/>
    </location>
</feature>
<evidence type="ECO:0000313" key="2">
    <source>
        <dbReference type="EMBL" id="PFH60223.1"/>
    </source>
</evidence>
<protein>
    <recommendedName>
        <fullName evidence="4">3-carboxymuconate cyclase</fullName>
    </recommendedName>
</protein>
<reference evidence="2 3" key="1">
    <citation type="journal article" date="2015" name="BMC Genomics">
        <title>Gene expression during zombie ant biting behavior reflects the complexity underlying fungal parasitic behavioral manipulation.</title>
        <authorList>
            <person name="de Bekker C."/>
            <person name="Ohm R.A."/>
            <person name="Loreto R.G."/>
            <person name="Sebastian A."/>
            <person name="Albert I."/>
            <person name="Merrow M."/>
            <person name="Brachmann A."/>
            <person name="Hughes D.P."/>
        </authorList>
    </citation>
    <scope>NUCLEOTIDE SEQUENCE [LARGE SCALE GENOMIC DNA]</scope>
    <source>
        <strain evidence="2 3">SC16a</strain>
    </source>
</reference>
<comment type="caution">
    <text evidence="2">The sequence shown here is derived from an EMBL/GenBank/DDBJ whole genome shotgun (WGS) entry which is preliminary data.</text>
</comment>
<evidence type="ECO:0000313" key="3">
    <source>
        <dbReference type="Proteomes" id="UP000037136"/>
    </source>
</evidence>
<reference evidence="2 3" key="2">
    <citation type="journal article" date="2017" name="Sci. Rep.">
        <title>Ant-infecting Ophiocordyceps genomes reveal a high diversity of potential behavioral manipulation genes and a possible major role for enterotoxins.</title>
        <authorList>
            <person name="de Bekker C."/>
            <person name="Ohm R.A."/>
            <person name="Evans H.C."/>
            <person name="Brachmann A."/>
            <person name="Hughes D.P."/>
        </authorList>
    </citation>
    <scope>NUCLEOTIDE SEQUENCE [LARGE SCALE GENOMIC DNA]</scope>
    <source>
        <strain evidence="2 3">SC16a</strain>
    </source>
</reference>
<keyword evidence="3" id="KW-1185">Reference proteome</keyword>
<name>A0A2A9PH47_OPHUN</name>
<evidence type="ECO:0000256" key="1">
    <source>
        <dbReference type="SAM" id="SignalP"/>
    </source>
</evidence>
<organism evidence="2 3">
    <name type="scientific">Ophiocordyceps unilateralis</name>
    <name type="common">Zombie-ant fungus</name>
    <name type="synonym">Torrubia unilateralis</name>
    <dbReference type="NCBI Taxonomy" id="268505"/>
    <lineage>
        <taxon>Eukaryota</taxon>
        <taxon>Fungi</taxon>
        <taxon>Dikarya</taxon>
        <taxon>Ascomycota</taxon>
        <taxon>Pezizomycotina</taxon>
        <taxon>Sordariomycetes</taxon>
        <taxon>Hypocreomycetidae</taxon>
        <taxon>Hypocreales</taxon>
        <taxon>Ophiocordycipitaceae</taxon>
        <taxon>Ophiocordyceps</taxon>
    </lineage>
</organism>
<dbReference type="Proteomes" id="UP000037136">
    <property type="component" value="Unassembled WGS sequence"/>
</dbReference>
<dbReference type="Gene3D" id="2.130.10.10">
    <property type="entry name" value="YVTN repeat-like/Quinoprotein amine dehydrogenase"/>
    <property type="match status" value="1"/>
</dbReference>
<gene>
    <name evidence="2" type="ORF">XA68_11288</name>
</gene>
<dbReference type="OrthoDB" id="10006285at2759"/>
<dbReference type="AlphaFoldDB" id="A0A2A9PH47"/>
<accession>A0A2A9PH47</accession>
<feature type="signal peptide" evidence="1">
    <location>
        <begin position="1"/>
        <end position="16"/>
    </location>
</feature>
<dbReference type="InterPro" id="IPR015943">
    <property type="entry name" value="WD40/YVTN_repeat-like_dom_sf"/>
</dbReference>
<keyword evidence="1" id="KW-0732">Signal</keyword>
<dbReference type="STRING" id="268505.A0A2A9PH47"/>
<dbReference type="SUPFAM" id="SSF63829">
    <property type="entry name" value="Calcium-dependent phosphotriesterase"/>
    <property type="match status" value="1"/>
</dbReference>
<sequence>MKFHQFAFIAATSVLAAPQETAPKRVLYFLDSNPSDASIFAVPMNDDGSLQDANSVVQTKTGGIGAIGRDMNGTVRVDPLFSQDSIVVKGNQLFTVNAGSNSVSRFFIPETDPLHPMPLGEPVSSGGEFPNSVAFSEKNQMVCVANTGKRAGVQCFKIPECGSLEQLGEFMPLPVNQTTPPLGPVNTVSDIVFNPSETALFVSIKGDGMGLGYLYAYRVADGNIDPMPVVSRPPELKVDFSLTFLSDESAVMTDAAYGASYLSVAENLTATVSKKIEIPGQGATCWSVYSPASDNVYVLDVMSPNVTTLDPKSGEIKYVIPGDKRAMGSVDAVADRSSLYVLQASPAIATFEKTGSGVPRLSQYLDLSSLGDRSGWTGLAVYAAF</sequence>